<organism evidence="1 2">
    <name type="scientific">Peribacillus frigoritolerans</name>
    <dbReference type="NCBI Taxonomy" id="450367"/>
    <lineage>
        <taxon>Bacteria</taxon>
        <taxon>Bacillati</taxon>
        <taxon>Bacillota</taxon>
        <taxon>Bacilli</taxon>
        <taxon>Bacillales</taxon>
        <taxon>Bacillaceae</taxon>
        <taxon>Peribacillus</taxon>
    </lineage>
</organism>
<dbReference type="Proteomes" id="UP000680045">
    <property type="component" value="Unassembled WGS sequence"/>
</dbReference>
<sequence>MLWNVLNPALVYSAQLLGISRMTSVAIDQAMKWGFGWSQAHLKPGDAIG</sequence>
<accession>A0A941FQK3</accession>
<proteinExistence type="predicted"/>
<gene>
    <name evidence="1" type="ORF">KEH51_12355</name>
</gene>
<protein>
    <submittedName>
        <fullName evidence="1">Uncharacterized protein</fullName>
    </submittedName>
</protein>
<comment type="caution">
    <text evidence="1">The sequence shown here is derived from an EMBL/GenBank/DDBJ whole genome shotgun (WGS) entry which is preliminary data.</text>
</comment>
<reference evidence="1" key="1">
    <citation type="submission" date="2021-04" db="EMBL/GenBank/DDBJ databases">
        <title>Whole genome sequencing of Enterococci isolates from hospitalized patients.</title>
        <authorList>
            <person name="Ogoti B.M."/>
            <person name="Onyambu F.G."/>
        </authorList>
    </citation>
    <scope>NUCLEOTIDE SEQUENCE</scope>
    <source>
        <strain evidence="1">242</strain>
    </source>
</reference>
<dbReference type="EMBL" id="JAGTPW010000018">
    <property type="protein sequence ID" value="MBR8644871.1"/>
    <property type="molecule type" value="Genomic_DNA"/>
</dbReference>
<dbReference type="AlphaFoldDB" id="A0A941FQK3"/>
<name>A0A941FQK3_9BACI</name>
<evidence type="ECO:0000313" key="2">
    <source>
        <dbReference type="Proteomes" id="UP000680045"/>
    </source>
</evidence>
<evidence type="ECO:0000313" key="1">
    <source>
        <dbReference type="EMBL" id="MBR8644871.1"/>
    </source>
</evidence>